<feature type="domain" description="RNA polymerase sigma-70 region 2" evidence="1">
    <location>
        <begin position="15"/>
        <end position="87"/>
    </location>
</feature>
<dbReference type="RefSeq" id="WP_226826570.1">
    <property type="nucleotide sequence ID" value="NZ_BAABYW010000001.1"/>
</dbReference>
<evidence type="ECO:0000313" key="3">
    <source>
        <dbReference type="Proteomes" id="UP001600943"/>
    </source>
</evidence>
<organism evidence="2 3">
    <name type="scientific">Blautia hominis</name>
    <dbReference type="NCBI Taxonomy" id="2025493"/>
    <lineage>
        <taxon>Bacteria</taxon>
        <taxon>Bacillati</taxon>
        <taxon>Bacillota</taxon>
        <taxon>Clostridia</taxon>
        <taxon>Lachnospirales</taxon>
        <taxon>Lachnospiraceae</taxon>
        <taxon>Blautia</taxon>
    </lineage>
</organism>
<dbReference type="InterPro" id="IPR007627">
    <property type="entry name" value="RNA_pol_sigma70_r2"/>
</dbReference>
<protein>
    <recommendedName>
        <fullName evidence="1">RNA polymerase sigma-70 region 2 domain-containing protein</fullName>
    </recommendedName>
</protein>
<sequence length="193" mass="22059">MGMNEKRLTPAQQNLVEEHLALVDKVINKYIIPNASSPDMDQSDLRQTGCLALCRAALSYDGIRPFEPYAIRAVRNALMDYCRMANRQVKRSLDEPLASDNSTLKDFFDAEADGDSSYERLRASEALNYLKEQQRQYTGVVQKGISCLIWRAQGYNSEDLSRYFDTSTNSIRAWMSHAAKKLRTEQQLYDLLS</sequence>
<proteinExistence type="predicted"/>
<dbReference type="InterPro" id="IPR014284">
    <property type="entry name" value="RNA_pol_sigma-70_dom"/>
</dbReference>
<dbReference type="EMBL" id="BAABYW010000001">
    <property type="protein sequence ID" value="GAA6406034.1"/>
    <property type="molecule type" value="Genomic_DNA"/>
</dbReference>
<gene>
    <name evidence="2" type="ORF">K040078D81_01510</name>
</gene>
<dbReference type="NCBIfam" id="TIGR02937">
    <property type="entry name" value="sigma70-ECF"/>
    <property type="match status" value="1"/>
</dbReference>
<dbReference type="InterPro" id="IPR013325">
    <property type="entry name" value="RNA_pol_sigma_r2"/>
</dbReference>
<dbReference type="Gene3D" id="1.10.1740.10">
    <property type="match status" value="1"/>
</dbReference>
<dbReference type="SUPFAM" id="SSF88946">
    <property type="entry name" value="Sigma2 domain of RNA polymerase sigma factors"/>
    <property type="match status" value="1"/>
</dbReference>
<evidence type="ECO:0000313" key="2">
    <source>
        <dbReference type="EMBL" id="GAA6406034.1"/>
    </source>
</evidence>
<keyword evidence="3" id="KW-1185">Reference proteome</keyword>
<evidence type="ECO:0000259" key="1">
    <source>
        <dbReference type="Pfam" id="PF04542"/>
    </source>
</evidence>
<reference evidence="2 3" key="1">
    <citation type="submission" date="2024-04" db="EMBL/GenBank/DDBJ databases">
        <title>Defined microbial consortia suppress multidrug-resistant proinflammatory Enterobacteriaceae via ecological control.</title>
        <authorList>
            <person name="Furuichi M."/>
            <person name="Kawaguchi T."/>
            <person name="Pust M."/>
            <person name="Yasuma K."/>
            <person name="Plichta D."/>
            <person name="Hasegawa N."/>
            <person name="Ohya T."/>
            <person name="Bhattarai S."/>
            <person name="Sasajima S."/>
            <person name="Aoto Y."/>
            <person name="Tuganbaev T."/>
            <person name="Yaginuma M."/>
            <person name="Ueda M."/>
            <person name="Okahashi N."/>
            <person name="Amafuji K."/>
            <person name="Kiridooshi Y."/>
            <person name="Sugita K."/>
            <person name="Strazar M."/>
            <person name="Skelly A."/>
            <person name="Suda W."/>
            <person name="Hattori M."/>
            <person name="Nakamoto N."/>
            <person name="Caballero S."/>
            <person name="Norman J."/>
            <person name="Olle B."/>
            <person name="Tanoue T."/>
            <person name="Arita M."/>
            <person name="Bucci V."/>
            <person name="Atarashi K."/>
            <person name="Xavier R."/>
            <person name="Honda K."/>
        </authorList>
    </citation>
    <scope>NUCLEOTIDE SEQUENCE [LARGE SCALE GENOMIC DNA]</scope>
    <source>
        <strain evidence="3">k04-0078-D8-1</strain>
    </source>
</reference>
<name>A0ABQ0B3J3_9FIRM</name>
<dbReference type="Proteomes" id="UP001600943">
    <property type="component" value="Unassembled WGS sequence"/>
</dbReference>
<dbReference type="Pfam" id="PF04542">
    <property type="entry name" value="Sigma70_r2"/>
    <property type="match status" value="1"/>
</dbReference>
<accession>A0ABQ0B3J3</accession>
<comment type="caution">
    <text evidence="2">The sequence shown here is derived from an EMBL/GenBank/DDBJ whole genome shotgun (WGS) entry which is preliminary data.</text>
</comment>